<protein>
    <submittedName>
        <fullName evidence="2">4-amino-4-deoxy-L-arabinose transferase</fullName>
    </submittedName>
</protein>
<dbReference type="STRING" id="180197.SAMN02982919_00943"/>
<dbReference type="GO" id="GO:0016740">
    <property type="term" value="F:transferase activity"/>
    <property type="evidence" value="ECO:0007669"/>
    <property type="project" value="UniProtKB-KW"/>
</dbReference>
<dbReference type="OrthoDB" id="8556356at2"/>
<feature type="transmembrane region" description="Helical" evidence="1">
    <location>
        <begin position="77"/>
        <end position="95"/>
    </location>
</feature>
<dbReference type="AlphaFoldDB" id="A0A1H9HWW7"/>
<gene>
    <name evidence="2" type="ORF">SAMN02982919_00943</name>
</gene>
<feature type="transmembrane region" description="Helical" evidence="1">
    <location>
        <begin position="102"/>
        <end position="124"/>
    </location>
</feature>
<feature type="transmembrane region" description="Helical" evidence="1">
    <location>
        <begin position="410"/>
        <end position="431"/>
    </location>
</feature>
<sequence>MSPQTTPAIVAQSAVRRLPRLALWLLCLAYILPGFLARDPWRGNDMTAFGYMRALAQGQTDWLAPQLLGMAPDNPGLLPYWLGAWAIQGLGPLLTPELAARLPFIAMLVLSLVATWHGVYWLAHSRGAQPVAFAFGGEAQPADYAHAIADGALLALLACLGLAQPAHEISCHLSQLCGTALVFYALAASSPQAWRPVLALAAGLGTLVLSGAPALALLYSLGGALLCWWECTQARPDSSHTRRWAATVALMGLLAGAIALPLNLLHWQATPPALADIGSLTRLLLWFPWPAWPLALWTVWRWRKQITHRQPHRHLLLPLWFVLVGLGATLSTPPSDRVLLLALPALAALAAFALPTLGRSVAALVDWFTLLFFSISAITIWVIWLSVQTGIPAKPAANVARLAPGFMPEFSVLALLVALSASAAWCVLVAWRAGRHRAAIWKSLVLPAAGATLSWVLLMTLWLPILNYARSDAPQSRAVVTALGQPSGCVYAHALSRTQVAALQYYGALALQLLPQRGPTHTAHTTCDWLITSHSYRLPEAWTGAWTEQARITRPTDKTDVLIVYRRLTARD</sequence>
<feature type="transmembrane region" description="Helical" evidence="1">
    <location>
        <begin position="21"/>
        <end position="37"/>
    </location>
</feature>
<feature type="transmembrane region" description="Helical" evidence="1">
    <location>
        <begin position="314"/>
        <end position="332"/>
    </location>
</feature>
<evidence type="ECO:0000313" key="2">
    <source>
        <dbReference type="EMBL" id="SEQ66820.1"/>
    </source>
</evidence>
<feature type="transmembrane region" description="Helical" evidence="1">
    <location>
        <begin position="338"/>
        <end position="357"/>
    </location>
</feature>
<feature type="transmembrane region" description="Helical" evidence="1">
    <location>
        <begin position="214"/>
        <end position="232"/>
    </location>
</feature>
<feature type="transmembrane region" description="Helical" evidence="1">
    <location>
        <begin position="364"/>
        <end position="384"/>
    </location>
</feature>
<organism evidence="2 3">
    <name type="scientific">Giesbergeria anulus</name>
    <dbReference type="NCBI Taxonomy" id="180197"/>
    <lineage>
        <taxon>Bacteria</taxon>
        <taxon>Pseudomonadati</taxon>
        <taxon>Pseudomonadota</taxon>
        <taxon>Betaproteobacteria</taxon>
        <taxon>Burkholderiales</taxon>
        <taxon>Comamonadaceae</taxon>
        <taxon>Giesbergeria</taxon>
    </lineage>
</organism>
<keyword evidence="2" id="KW-0808">Transferase</keyword>
<dbReference type="Proteomes" id="UP000199766">
    <property type="component" value="Unassembled WGS sequence"/>
</dbReference>
<feature type="transmembrane region" description="Helical" evidence="1">
    <location>
        <begin position="283"/>
        <end position="302"/>
    </location>
</feature>
<evidence type="ECO:0000256" key="1">
    <source>
        <dbReference type="SAM" id="Phobius"/>
    </source>
</evidence>
<feature type="transmembrane region" description="Helical" evidence="1">
    <location>
        <begin position="175"/>
        <end position="194"/>
    </location>
</feature>
<accession>A0A1H9HWW7</accession>
<dbReference type="EMBL" id="FOGD01000002">
    <property type="protein sequence ID" value="SEQ66820.1"/>
    <property type="molecule type" value="Genomic_DNA"/>
</dbReference>
<keyword evidence="3" id="KW-1185">Reference proteome</keyword>
<dbReference type="RefSeq" id="WP_091454827.1">
    <property type="nucleotide sequence ID" value="NZ_FOGD01000002.1"/>
</dbReference>
<proteinExistence type="predicted"/>
<keyword evidence="1" id="KW-1133">Transmembrane helix</keyword>
<feature type="transmembrane region" description="Helical" evidence="1">
    <location>
        <begin position="244"/>
        <end position="263"/>
    </location>
</feature>
<feature type="transmembrane region" description="Helical" evidence="1">
    <location>
        <begin position="144"/>
        <end position="163"/>
    </location>
</feature>
<keyword evidence="1" id="KW-0812">Transmembrane</keyword>
<reference evidence="2 3" key="1">
    <citation type="submission" date="2016-10" db="EMBL/GenBank/DDBJ databases">
        <authorList>
            <person name="de Groot N.N."/>
        </authorList>
    </citation>
    <scope>NUCLEOTIDE SEQUENCE [LARGE SCALE GENOMIC DNA]</scope>
    <source>
        <strain evidence="2 3">ATCC 35958</strain>
    </source>
</reference>
<name>A0A1H9HWW7_9BURK</name>
<keyword evidence="1" id="KW-0472">Membrane</keyword>
<evidence type="ECO:0000313" key="3">
    <source>
        <dbReference type="Proteomes" id="UP000199766"/>
    </source>
</evidence>
<feature type="transmembrane region" description="Helical" evidence="1">
    <location>
        <begin position="443"/>
        <end position="465"/>
    </location>
</feature>